<evidence type="ECO:0000313" key="3">
    <source>
        <dbReference type="Proteomes" id="UP000624703"/>
    </source>
</evidence>
<feature type="domain" description="Protein YjdM C-terminal" evidence="1">
    <location>
        <begin position="46"/>
        <end position="112"/>
    </location>
</feature>
<dbReference type="RefSeq" id="WP_200312319.1">
    <property type="nucleotide sequence ID" value="NZ_JAENIM010000044.1"/>
</dbReference>
<organism evidence="2 3">
    <name type="scientific">Persicirhabdus sediminis</name>
    <dbReference type="NCBI Taxonomy" id="454144"/>
    <lineage>
        <taxon>Bacteria</taxon>
        <taxon>Pseudomonadati</taxon>
        <taxon>Verrucomicrobiota</taxon>
        <taxon>Verrucomicrobiia</taxon>
        <taxon>Verrucomicrobiales</taxon>
        <taxon>Verrucomicrobiaceae</taxon>
        <taxon>Persicirhabdus</taxon>
    </lineage>
</organism>
<protein>
    <submittedName>
        <fullName evidence="2">Alkylphosphonate utilization protein</fullName>
    </submittedName>
</protein>
<dbReference type="PANTHER" id="PTHR30305">
    <property type="entry name" value="PROTEIN YJDM-RELATED"/>
    <property type="match status" value="1"/>
</dbReference>
<evidence type="ECO:0000259" key="1">
    <source>
        <dbReference type="Pfam" id="PF03831"/>
    </source>
</evidence>
<comment type="caution">
    <text evidence="2">The sequence shown here is derived from an EMBL/GenBank/DDBJ whole genome shotgun (WGS) entry which is preliminary data.</text>
</comment>
<dbReference type="InterPro" id="IPR004624">
    <property type="entry name" value="YjdM"/>
</dbReference>
<evidence type="ECO:0000313" key="2">
    <source>
        <dbReference type="EMBL" id="MBK1792307.1"/>
    </source>
</evidence>
<dbReference type="EMBL" id="JAENIM010000044">
    <property type="protein sequence ID" value="MBK1792307.1"/>
    <property type="molecule type" value="Genomic_DNA"/>
</dbReference>
<reference evidence="2" key="1">
    <citation type="submission" date="2021-01" db="EMBL/GenBank/DDBJ databases">
        <title>Modified the classification status of verrucomicrobia.</title>
        <authorList>
            <person name="Feng X."/>
        </authorList>
    </citation>
    <scope>NUCLEOTIDE SEQUENCE</scope>
    <source>
        <strain evidence="2">_KCTC 22039</strain>
    </source>
</reference>
<dbReference type="AlphaFoldDB" id="A0A8J7MGA6"/>
<dbReference type="Gene3D" id="2.30.30.40">
    <property type="entry name" value="SH3 Domains"/>
    <property type="match status" value="1"/>
</dbReference>
<dbReference type="Pfam" id="PF03831">
    <property type="entry name" value="YjdM"/>
    <property type="match status" value="1"/>
</dbReference>
<dbReference type="Proteomes" id="UP000624703">
    <property type="component" value="Unassembled WGS sequence"/>
</dbReference>
<gene>
    <name evidence="2" type="ORF">JIN82_14180</name>
</gene>
<dbReference type="PANTHER" id="PTHR30305:SF3">
    <property type="entry name" value="PROTEIN YJDM"/>
    <property type="match status" value="1"/>
</dbReference>
<proteinExistence type="predicted"/>
<keyword evidence="3" id="KW-1185">Reference proteome</keyword>
<accession>A0A8J7MGA6</accession>
<dbReference type="NCBIfam" id="TIGR00686">
    <property type="entry name" value="phnA"/>
    <property type="match status" value="1"/>
</dbReference>
<dbReference type="InterPro" id="IPR013988">
    <property type="entry name" value="YjdM_C"/>
</dbReference>
<name>A0A8J7MGA6_9BACT</name>
<dbReference type="SUPFAM" id="SSF82057">
    <property type="entry name" value="Prokaryotic SH3-related domain"/>
    <property type="match status" value="1"/>
</dbReference>
<sequence length="114" mass="12773">MEKTICPLCEMDDVLDHADKYECMVCGHEWEKEEAEEDDAPEERIVKDAYGNVLESGDIVQMIKDIKLKGSSNVLKSGTKSRPIRIVDGDHEIDCKMNGIAIALKACFVKKVQS</sequence>